<dbReference type="EMBL" id="JBHTIK010000001">
    <property type="protein sequence ID" value="MFD0846878.1"/>
    <property type="molecule type" value="Genomic_DNA"/>
</dbReference>
<feature type="transmembrane region" description="Helical" evidence="5">
    <location>
        <begin position="45"/>
        <end position="63"/>
    </location>
</feature>
<dbReference type="InterPro" id="IPR037185">
    <property type="entry name" value="EmrE-like"/>
</dbReference>
<keyword evidence="8" id="KW-1185">Reference proteome</keyword>
<feature type="transmembrane region" description="Helical" evidence="5">
    <location>
        <begin position="222"/>
        <end position="243"/>
    </location>
</feature>
<evidence type="ECO:0000256" key="3">
    <source>
        <dbReference type="ARBA" id="ARBA00022989"/>
    </source>
</evidence>
<dbReference type="RefSeq" id="WP_381484874.1">
    <property type="nucleotide sequence ID" value="NZ_JBHTIK010000001.1"/>
</dbReference>
<proteinExistence type="predicted"/>
<feature type="transmembrane region" description="Helical" evidence="5">
    <location>
        <begin position="180"/>
        <end position="202"/>
    </location>
</feature>
<evidence type="ECO:0000256" key="1">
    <source>
        <dbReference type="ARBA" id="ARBA00004141"/>
    </source>
</evidence>
<keyword evidence="4 5" id="KW-0472">Membrane</keyword>
<dbReference type="PANTHER" id="PTHR32322">
    <property type="entry name" value="INNER MEMBRANE TRANSPORTER"/>
    <property type="match status" value="1"/>
</dbReference>
<feature type="transmembrane region" description="Helical" evidence="5">
    <location>
        <begin position="250"/>
        <end position="270"/>
    </location>
</feature>
<name>A0ABW3BYB8_SPHXN</name>
<dbReference type="SUPFAM" id="SSF103481">
    <property type="entry name" value="Multidrug resistance efflux transporter EmrE"/>
    <property type="match status" value="2"/>
</dbReference>
<feature type="transmembrane region" description="Helical" evidence="5">
    <location>
        <begin position="151"/>
        <end position="168"/>
    </location>
</feature>
<dbReference type="Pfam" id="PF00892">
    <property type="entry name" value="EamA"/>
    <property type="match status" value="2"/>
</dbReference>
<evidence type="ECO:0000256" key="2">
    <source>
        <dbReference type="ARBA" id="ARBA00022692"/>
    </source>
</evidence>
<keyword evidence="3 5" id="KW-1133">Transmembrane helix</keyword>
<reference evidence="8" key="1">
    <citation type="journal article" date="2019" name="Int. J. Syst. Evol. Microbiol.">
        <title>The Global Catalogue of Microorganisms (GCM) 10K type strain sequencing project: providing services to taxonomists for standard genome sequencing and annotation.</title>
        <authorList>
            <consortium name="The Broad Institute Genomics Platform"/>
            <consortium name="The Broad Institute Genome Sequencing Center for Infectious Disease"/>
            <person name="Wu L."/>
            <person name="Ma J."/>
        </authorList>
    </citation>
    <scope>NUCLEOTIDE SEQUENCE [LARGE SCALE GENOMIC DNA]</scope>
    <source>
        <strain evidence="8">CCUG 52537</strain>
    </source>
</reference>
<evidence type="ECO:0000256" key="4">
    <source>
        <dbReference type="ARBA" id="ARBA00023136"/>
    </source>
</evidence>
<feature type="transmembrane region" description="Helical" evidence="5">
    <location>
        <begin position="127"/>
        <end position="145"/>
    </location>
</feature>
<evidence type="ECO:0000313" key="7">
    <source>
        <dbReference type="EMBL" id="MFD0846878.1"/>
    </source>
</evidence>
<gene>
    <name evidence="7" type="ORF">ACFQ00_00935</name>
</gene>
<protein>
    <submittedName>
        <fullName evidence="7">EamA family transporter</fullName>
    </submittedName>
</protein>
<feature type="transmembrane region" description="Helical" evidence="5">
    <location>
        <begin position="16"/>
        <end position="39"/>
    </location>
</feature>
<comment type="subcellular location">
    <subcellularLocation>
        <location evidence="1">Membrane</location>
        <topology evidence="1">Multi-pass membrane protein</topology>
    </subcellularLocation>
</comment>
<feature type="transmembrane region" description="Helical" evidence="5">
    <location>
        <begin position="98"/>
        <end position="120"/>
    </location>
</feature>
<dbReference type="InterPro" id="IPR000620">
    <property type="entry name" value="EamA_dom"/>
</dbReference>
<feature type="transmembrane region" description="Helical" evidence="5">
    <location>
        <begin position="276"/>
        <end position="297"/>
    </location>
</feature>
<dbReference type="InterPro" id="IPR050638">
    <property type="entry name" value="AA-Vitamin_Transporters"/>
</dbReference>
<feature type="domain" description="EamA" evidence="6">
    <location>
        <begin position="18"/>
        <end position="143"/>
    </location>
</feature>
<dbReference type="Proteomes" id="UP001597124">
    <property type="component" value="Unassembled WGS sequence"/>
</dbReference>
<feature type="domain" description="EamA" evidence="6">
    <location>
        <begin position="153"/>
        <end position="291"/>
    </location>
</feature>
<comment type="caution">
    <text evidence="7">The sequence shown here is derived from an EMBL/GenBank/DDBJ whole genome shotgun (WGS) entry which is preliminary data.</text>
</comment>
<dbReference type="PANTHER" id="PTHR32322:SF9">
    <property type="entry name" value="AMINO-ACID METABOLITE EFFLUX PUMP-RELATED"/>
    <property type="match status" value="1"/>
</dbReference>
<keyword evidence="2 5" id="KW-0812">Transmembrane</keyword>
<accession>A0ABW3BYB8</accession>
<organism evidence="7 8">
    <name type="scientific">Sphingosinicella xenopeptidilytica</name>
    <dbReference type="NCBI Taxonomy" id="364098"/>
    <lineage>
        <taxon>Bacteria</taxon>
        <taxon>Pseudomonadati</taxon>
        <taxon>Pseudomonadota</taxon>
        <taxon>Alphaproteobacteria</taxon>
        <taxon>Sphingomonadales</taxon>
        <taxon>Sphingosinicellaceae</taxon>
        <taxon>Sphingosinicella</taxon>
    </lineage>
</organism>
<evidence type="ECO:0000313" key="8">
    <source>
        <dbReference type="Proteomes" id="UP001597124"/>
    </source>
</evidence>
<sequence length="305" mass="32246">MAESSSPPAQAGLPPLHLLLALAVVAVWGTNFVVIRVALDDLPPLLFAALRFTFAFLPAAFFIRRPAVRWQALAAYGVLIGFGQFGLLYIAMRSDISPGLASLVVQSQVFFTIGLAMYFGRERLQSFQIAALLLATAGIVVILAHTDGSTTPLGLGLVLIAAMSWGIGNHVARTSGTSDMLSFVVWSSLFSVPPLIIGSLLFEGPASIGAALARADTATWAAVLWQSVGNTLFGYAAWGWLLARHPAATITPSALLVPVFGMASSAILLGEGLPDWKLLAAALVMGGLAVNILWPLAAPRFQRRR</sequence>
<evidence type="ECO:0000256" key="5">
    <source>
        <dbReference type="SAM" id="Phobius"/>
    </source>
</evidence>
<evidence type="ECO:0000259" key="6">
    <source>
        <dbReference type="Pfam" id="PF00892"/>
    </source>
</evidence>
<feature type="transmembrane region" description="Helical" evidence="5">
    <location>
        <begin position="70"/>
        <end position="92"/>
    </location>
</feature>